<name>A0A0F3K8Y2_9GAMM</name>
<evidence type="ECO:0000313" key="2">
    <source>
        <dbReference type="EMBL" id="KJV27606.1"/>
    </source>
</evidence>
<dbReference type="Proteomes" id="UP000033651">
    <property type="component" value="Unassembled WGS sequence"/>
</dbReference>
<organism evidence="2 3">
    <name type="scientific">Luteibacter yeojuensis</name>
    <dbReference type="NCBI Taxonomy" id="345309"/>
    <lineage>
        <taxon>Bacteria</taxon>
        <taxon>Pseudomonadati</taxon>
        <taxon>Pseudomonadota</taxon>
        <taxon>Gammaproteobacteria</taxon>
        <taxon>Lysobacterales</taxon>
        <taxon>Rhodanobacteraceae</taxon>
        <taxon>Luteibacter</taxon>
    </lineage>
</organism>
<reference evidence="2 3" key="1">
    <citation type="submission" date="2015-03" db="EMBL/GenBank/DDBJ databases">
        <title>Draft genome sequence of Luteibacter yeojuensis strain SU11.</title>
        <authorList>
            <person name="Sulaiman J."/>
            <person name="Priya K."/>
            <person name="Chan K.-G."/>
        </authorList>
    </citation>
    <scope>NUCLEOTIDE SEQUENCE [LARGE SCALE GENOMIC DNA]</scope>
    <source>
        <strain evidence="2 3">SU11</strain>
    </source>
</reference>
<dbReference type="EMBL" id="JZRB01000047">
    <property type="protein sequence ID" value="KJV27606.1"/>
    <property type="molecule type" value="Genomic_DNA"/>
</dbReference>
<evidence type="ECO:0000313" key="3">
    <source>
        <dbReference type="Proteomes" id="UP000033651"/>
    </source>
</evidence>
<gene>
    <name evidence="2" type="ORF">VI08_17820</name>
</gene>
<keyword evidence="1" id="KW-0472">Membrane</keyword>
<proteinExistence type="predicted"/>
<accession>A0A0F3K8Y2</accession>
<sequence>MKRFTILAAILALATTLYMAGVATGAMFLFAAAALFEAAFWVQLMRKPRPQRVIAKRDPRYRR</sequence>
<feature type="transmembrane region" description="Helical" evidence="1">
    <location>
        <begin position="29"/>
        <end position="46"/>
    </location>
</feature>
<comment type="caution">
    <text evidence="2">The sequence shown here is derived from an EMBL/GenBank/DDBJ whole genome shotgun (WGS) entry which is preliminary data.</text>
</comment>
<protein>
    <submittedName>
        <fullName evidence="2">Uncharacterized protein</fullName>
    </submittedName>
</protein>
<dbReference type="PATRIC" id="fig|345309.4.peg.3350"/>
<evidence type="ECO:0000256" key="1">
    <source>
        <dbReference type="SAM" id="Phobius"/>
    </source>
</evidence>
<dbReference type="AlphaFoldDB" id="A0A0F3K8Y2"/>
<keyword evidence="1" id="KW-0812">Transmembrane</keyword>
<keyword evidence="3" id="KW-1185">Reference proteome</keyword>
<dbReference type="RefSeq" id="WP_045830981.1">
    <property type="nucleotide sequence ID" value="NZ_JZRB01000047.1"/>
</dbReference>
<keyword evidence="1" id="KW-1133">Transmembrane helix</keyword>